<evidence type="ECO:0000256" key="3">
    <source>
        <dbReference type="ARBA" id="ARBA00022737"/>
    </source>
</evidence>
<dbReference type="GO" id="GO:0005871">
    <property type="term" value="C:kinesin complex"/>
    <property type="evidence" value="ECO:0007669"/>
    <property type="project" value="InterPro"/>
</dbReference>
<dbReference type="InterPro" id="IPR002151">
    <property type="entry name" value="Kinesin_light"/>
</dbReference>
<comment type="caution">
    <text evidence="5">The sequence shown here is derived from an EMBL/GenBank/DDBJ whole genome shotgun (WGS) entry which is preliminary data.</text>
</comment>
<proteinExistence type="predicted"/>
<keyword evidence="3" id="KW-0677">Repeat</keyword>
<dbReference type="EMBL" id="MU865730">
    <property type="protein sequence ID" value="KAK4220531.1"/>
    <property type="molecule type" value="Genomic_DNA"/>
</dbReference>
<protein>
    <recommendedName>
        <fullName evidence="7">Kinesin light chain</fullName>
    </recommendedName>
</protein>
<dbReference type="PANTHER" id="PTHR45783">
    <property type="entry name" value="KINESIN LIGHT CHAIN"/>
    <property type="match status" value="1"/>
</dbReference>
<evidence type="ECO:0000256" key="2">
    <source>
        <dbReference type="ARBA" id="ARBA00022490"/>
    </source>
</evidence>
<dbReference type="Pfam" id="PF13424">
    <property type="entry name" value="TPR_12"/>
    <property type="match status" value="1"/>
</dbReference>
<reference evidence="5" key="2">
    <citation type="submission" date="2023-05" db="EMBL/GenBank/DDBJ databases">
        <authorList>
            <consortium name="Lawrence Berkeley National Laboratory"/>
            <person name="Steindorff A."/>
            <person name="Hensen N."/>
            <person name="Bonometti L."/>
            <person name="Westerberg I."/>
            <person name="Brannstrom I.O."/>
            <person name="Guillou S."/>
            <person name="Cros-Aarteil S."/>
            <person name="Calhoun S."/>
            <person name="Haridas S."/>
            <person name="Kuo A."/>
            <person name="Mondo S."/>
            <person name="Pangilinan J."/>
            <person name="Riley R."/>
            <person name="Labutti K."/>
            <person name="Andreopoulos B."/>
            <person name="Lipzen A."/>
            <person name="Chen C."/>
            <person name="Yanf M."/>
            <person name="Daum C."/>
            <person name="Ng V."/>
            <person name="Clum A."/>
            <person name="Ohm R."/>
            <person name="Martin F."/>
            <person name="Silar P."/>
            <person name="Natvig D."/>
            <person name="Lalanne C."/>
            <person name="Gautier V."/>
            <person name="Ament-Velasquez S.L."/>
            <person name="Kruys A."/>
            <person name="Hutchinson M.I."/>
            <person name="Powell A.J."/>
            <person name="Barry K."/>
            <person name="Miller A.N."/>
            <person name="Grigoriev I.V."/>
            <person name="Debuchy R."/>
            <person name="Gladieux P."/>
            <person name="Thoren M.H."/>
            <person name="Johannesson H."/>
        </authorList>
    </citation>
    <scope>NUCLEOTIDE SEQUENCE</scope>
    <source>
        <strain evidence="5">CBS 990.96</strain>
    </source>
</reference>
<dbReference type="GO" id="GO:0005737">
    <property type="term" value="C:cytoplasm"/>
    <property type="evidence" value="ECO:0007669"/>
    <property type="project" value="UniProtKB-SubCell"/>
</dbReference>
<keyword evidence="4" id="KW-0802">TPR repeat</keyword>
<evidence type="ECO:0008006" key="7">
    <source>
        <dbReference type="Google" id="ProtNLM"/>
    </source>
</evidence>
<dbReference type="Gene3D" id="1.25.40.10">
    <property type="entry name" value="Tetratricopeptide repeat domain"/>
    <property type="match status" value="1"/>
</dbReference>
<evidence type="ECO:0000256" key="4">
    <source>
        <dbReference type="ARBA" id="ARBA00022803"/>
    </source>
</evidence>
<dbReference type="Proteomes" id="UP001301958">
    <property type="component" value="Unassembled WGS sequence"/>
</dbReference>
<dbReference type="AlphaFoldDB" id="A0AAN6YM42"/>
<evidence type="ECO:0000256" key="1">
    <source>
        <dbReference type="ARBA" id="ARBA00004496"/>
    </source>
</evidence>
<evidence type="ECO:0000313" key="6">
    <source>
        <dbReference type="Proteomes" id="UP001301958"/>
    </source>
</evidence>
<keyword evidence="6" id="KW-1185">Reference proteome</keyword>
<comment type="subcellular location">
    <subcellularLocation>
        <location evidence="1">Cytoplasm</location>
    </subcellularLocation>
</comment>
<reference evidence="5" key="1">
    <citation type="journal article" date="2023" name="Mol. Phylogenet. Evol.">
        <title>Genome-scale phylogeny and comparative genomics of the fungal order Sordariales.</title>
        <authorList>
            <person name="Hensen N."/>
            <person name="Bonometti L."/>
            <person name="Westerberg I."/>
            <person name="Brannstrom I.O."/>
            <person name="Guillou S."/>
            <person name="Cros-Aarteil S."/>
            <person name="Calhoun S."/>
            <person name="Haridas S."/>
            <person name="Kuo A."/>
            <person name="Mondo S."/>
            <person name="Pangilinan J."/>
            <person name="Riley R."/>
            <person name="LaButti K."/>
            <person name="Andreopoulos B."/>
            <person name="Lipzen A."/>
            <person name="Chen C."/>
            <person name="Yan M."/>
            <person name="Daum C."/>
            <person name="Ng V."/>
            <person name="Clum A."/>
            <person name="Steindorff A."/>
            <person name="Ohm R.A."/>
            <person name="Martin F."/>
            <person name="Silar P."/>
            <person name="Natvig D.O."/>
            <person name="Lalanne C."/>
            <person name="Gautier V."/>
            <person name="Ament-Velasquez S.L."/>
            <person name="Kruys A."/>
            <person name="Hutchinson M.I."/>
            <person name="Powell A.J."/>
            <person name="Barry K."/>
            <person name="Miller A.N."/>
            <person name="Grigoriev I.V."/>
            <person name="Debuchy R."/>
            <person name="Gladieux P."/>
            <person name="Hiltunen Thoren M."/>
            <person name="Johannesson H."/>
        </authorList>
    </citation>
    <scope>NUCLEOTIDE SEQUENCE</scope>
    <source>
        <strain evidence="5">CBS 990.96</strain>
    </source>
</reference>
<accession>A0AAN6YM42</accession>
<keyword evidence="2" id="KW-0963">Cytoplasm</keyword>
<dbReference type="SUPFAM" id="SSF48452">
    <property type="entry name" value="TPR-like"/>
    <property type="match status" value="1"/>
</dbReference>
<dbReference type="GO" id="GO:0007018">
    <property type="term" value="P:microtubule-based movement"/>
    <property type="evidence" value="ECO:0007669"/>
    <property type="project" value="TreeGrafter"/>
</dbReference>
<gene>
    <name evidence="5" type="ORF">QBC38DRAFT_378792</name>
</gene>
<dbReference type="PANTHER" id="PTHR45783:SF3">
    <property type="entry name" value="KINESIN LIGHT CHAIN"/>
    <property type="match status" value="1"/>
</dbReference>
<dbReference type="GO" id="GO:0019894">
    <property type="term" value="F:kinesin binding"/>
    <property type="evidence" value="ECO:0007669"/>
    <property type="project" value="TreeGrafter"/>
</dbReference>
<dbReference type="InterPro" id="IPR011990">
    <property type="entry name" value="TPR-like_helical_dom_sf"/>
</dbReference>
<sequence length="56" mass="6547">MEGSFENLGKYKEAEQMHRQALQLYEKVLGKEHPEKLTSMNNFACVLDRQGKYKEA</sequence>
<organism evidence="5 6">
    <name type="scientific">Podospora fimiseda</name>
    <dbReference type="NCBI Taxonomy" id="252190"/>
    <lineage>
        <taxon>Eukaryota</taxon>
        <taxon>Fungi</taxon>
        <taxon>Dikarya</taxon>
        <taxon>Ascomycota</taxon>
        <taxon>Pezizomycotina</taxon>
        <taxon>Sordariomycetes</taxon>
        <taxon>Sordariomycetidae</taxon>
        <taxon>Sordariales</taxon>
        <taxon>Podosporaceae</taxon>
        <taxon>Podospora</taxon>
    </lineage>
</organism>
<evidence type="ECO:0000313" key="5">
    <source>
        <dbReference type="EMBL" id="KAK4220531.1"/>
    </source>
</evidence>
<name>A0AAN6YM42_9PEZI</name>